<dbReference type="Gene3D" id="3.40.50.2000">
    <property type="entry name" value="Glycogen Phosphorylase B"/>
    <property type="match status" value="2"/>
</dbReference>
<comment type="caution">
    <text evidence="1">The sequence shown here is derived from an EMBL/GenBank/DDBJ whole genome shotgun (WGS) entry which is preliminary data.</text>
</comment>
<proteinExistence type="predicted"/>
<evidence type="ECO:0000313" key="2">
    <source>
        <dbReference type="Proteomes" id="UP001157440"/>
    </source>
</evidence>
<gene>
    <name evidence="1" type="ORF">GCM10007890_01260</name>
</gene>
<dbReference type="AlphaFoldDB" id="A0AA37TA48"/>
<dbReference type="EMBL" id="BSPL01000003">
    <property type="protein sequence ID" value="GLS68115.1"/>
    <property type="molecule type" value="Genomic_DNA"/>
</dbReference>
<keyword evidence="2" id="KW-1185">Reference proteome</keyword>
<protein>
    <submittedName>
        <fullName evidence="1">Uncharacterized protein</fullName>
    </submittedName>
</protein>
<evidence type="ECO:0000313" key="1">
    <source>
        <dbReference type="EMBL" id="GLS68115.1"/>
    </source>
</evidence>
<name>A0AA37TA48_9HYPH</name>
<accession>A0AA37TA48</accession>
<sequence>MPEVVEHGRAGTIVSDSDPKTIARALRELIASPDKLSERRMAAMTGLDPFKAMNMASNYDSVYAEAVARFAHP</sequence>
<reference evidence="2" key="1">
    <citation type="journal article" date="2019" name="Int. J. Syst. Evol. Microbiol.">
        <title>The Global Catalogue of Microorganisms (GCM) 10K type strain sequencing project: providing services to taxonomists for standard genome sequencing and annotation.</title>
        <authorList>
            <consortium name="The Broad Institute Genomics Platform"/>
            <consortium name="The Broad Institute Genome Sequencing Center for Infectious Disease"/>
            <person name="Wu L."/>
            <person name="Ma J."/>
        </authorList>
    </citation>
    <scope>NUCLEOTIDE SEQUENCE [LARGE SCALE GENOMIC DNA]</scope>
    <source>
        <strain evidence="2">NBRC 103632</strain>
    </source>
</reference>
<organism evidence="1 2">
    <name type="scientific">Methylobacterium tardum</name>
    <dbReference type="NCBI Taxonomy" id="374432"/>
    <lineage>
        <taxon>Bacteria</taxon>
        <taxon>Pseudomonadati</taxon>
        <taxon>Pseudomonadota</taxon>
        <taxon>Alphaproteobacteria</taxon>
        <taxon>Hyphomicrobiales</taxon>
        <taxon>Methylobacteriaceae</taxon>
        <taxon>Methylobacterium</taxon>
    </lineage>
</organism>
<dbReference type="Proteomes" id="UP001157440">
    <property type="component" value="Unassembled WGS sequence"/>
</dbReference>
<dbReference type="SUPFAM" id="SSF53756">
    <property type="entry name" value="UDP-Glycosyltransferase/glycogen phosphorylase"/>
    <property type="match status" value="1"/>
</dbReference>